<dbReference type="GO" id="GO:0005524">
    <property type="term" value="F:ATP binding"/>
    <property type="evidence" value="ECO:0007669"/>
    <property type="project" value="UniProtKB-KW"/>
</dbReference>
<evidence type="ECO:0000256" key="2">
    <source>
        <dbReference type="ARBA" id="ARBA00012438"/>
    </source>
</evidence>
<dbReference type="Pfam" id="PF00512">
    <property type="entry name" value="HisKA"/>
    <property type="match status" value="1"/>
</dbReference>
<evidence type="ECO:0000256" key="6">
    <source>
        <dbReference type="ARBA" id="ARBA00022777"/>
    </source>
</evidence>
<dbReference type="Pfam" id="PF02518">
    <property type="entry name" value="HATPase_c"/>
    <property type="match status" value="1"/>
</dbReference>
<dbReference type="PROSITE" id="PS50109">
    <property type="entry name" value="HIS_KIN"/>
    <property type="match status" value="1"/>
</dbReference>
<sequence>MSGVQQPVRILVVDDDEDDFLILKDMLQAISHPVKATWSYSYNDALEHIRSGAYDVIIVDFRLGRKTGIDLMADAARFHFDTPFIFLTGAGSAKIDALALKAGATDYLVKGEMTEEKLDRSIRYAIERSKVIAALRLSETKYRNVFENSKDGIFIADHTGRIIQTNTVFIQLLGVSIDDNPALNLTDLVTSEQQKNILANVIEHCGEIKDMETELLYAGEDIRTGLLSISCSTNENGESFFQCFLHDITELKKSERNLFQIEKLNAMGGLVRTLAHEVRNPLNNINLSVDQMEEMFTDEGLAIYLEIVKRNSGYINSLITELLHSLRHTEMNIQKWPVHDIFYLSLAKVKDRLDIKKIQVKVLLPQEDLHVQIDLEKMNSAFLNLLTNAIEAIEHNEGLITLSSEKSKDGVLVKIQDNGMGISTESLGRLFEPYYTTKRNGMGLGMVATLNILQAHNATIEVKSEVGKGTAFSILFPWPVEAAEN</sequence>
<keyword evidence="7" id="KW-0067">ATP-binding</keyword>
<feature type="modified residue" description="4-aspartylphosphate" evidence="9">
    <location>
        <position position="60"/>
    </location>
</feature>
<evidence type="ECO:0000313" key="14">
    <source>
        <dbReference type="Proteomes" id="UP000186917"/>
    </source>
</evidence>
<dbReference type="SUPFAM" id="SSF47384">
    <property type="entry name" value="Homodimeric domain of signal transducing histidine kinase"/>
    <property type="match status" value="1"/>
</dbReference>
<dbReference type="SMART" id="SM00387">
    <property type="entry name" value="HATPase_c"/>
    <property type="match status" value="1"/>
</dbReference>
<dbReference type="SUPFAM" id="SSF55785">
    <property type="entry name" value="PYP-like sensor domain (PAS domain)"/>
    <property type="match status" value="1"/>
</dbReference>
<dbReference type="InterPro" id="IPR011006">
    <property type="entry name" value="CheY-like_superfamily"/>
</dbReference>
<reference evidence="14" key="1">
    <citation type="submission" date="2017-01" db="EMBL/GenBank/DDBJ databases">
        <authorList>
            <person name="Varghese N."/>
            <person name="Submissions S."/>
        </authorList>
    </citation>
    <scope>NUCLEOTIDE SEQUENCE [LARGE SCALE GENOMIC DNA]</scope>
    <source>
        <strain evidence="14">DSM 21054</strain>
    </source>
</reference>
<keyword evidence="6" id="KW-0418">Kinase</keyword>
<dbReference type="AlphaFoldDB" id="A0A173MF47"/>
<dbReference type="KEGG" id="fln:FLA_2073"/>
<dbReference type="STRING" id="477680.SAMN05421788_106127"/>
<dbReference type="SUPFAM" id="SSF52172">
    <property type="entry name" value="CheY-like"/>
    <property type="match status" value="1"/>
</dbReference>
<evidence type="ECO:0000256" key="5">
    <source>
        <dbReference type="ARBA" id="ARBA00022741"/>
    </source>
</evidence>
<evidence type="ECO:0000256" key="8">
    <source>
        <dbReference type="ARBA" id="ARBA00023012"/>
    </source>
</evidence>
<evidence type="ECO:0000256" key="3">
    <source>
        <dbReference type="ARBA" id="ARBA00022553"/>
    </source>
</evidence>
<evidence type="ECO:0000256" key="4">
    <source>
        <dbReference type="ARBA" id="ARBA00022679"/>
    </source>
</evidence>
<comment type="catalytic activity">
    <reaction evidence="1">
        <text>ATP + protein L-histidine = ADP + protein N-phospho-L-histidine.</text>
        <dbReference type="EC" id="2.7.13.3"/>
    </reaction>
</comment>
<dbReference type="PRINTS" id="PR00344">
    <property type="entry name" value="BCTRLSENSOR"/>
</dbReference>
<dbReference type="Pfam" id="PF00989">
    <property type="entry name" value="PAS"/>
    <property type="match status" value="1"/>
</dbReference>
<keyword evidence="5" id="KW-0547">Nucleotide-binding</keyword>
<dbReference type="InterPro" id="IPR004358">
    <property type="entry name" value="Sig_transdc_His_kin-like_C"/>
</dbReference>
<evidence type="ECO:0000259" key="11">
    <source>
        <dbReference type="PROSITE" id="PS50110"/>
    </source>
</evidence>
<dbReference type="SMART" id="SM00091">
    <property type="entry name" value="PAS"/>
    <property type="match status" value="1"/>
</dbReference>
<accession>A0A173MF47</accession>
<dbReference type="CDD" id="cd00130">
    <property type="entry name" value="PAS"/>
    <property type="match status" value="1"/>
</dbReference>
<organism evidence="13 14">
    <name type="scientific">Filimonas lacunae</name>
    <dbReference type="NCBI Taxonomy" id="477680"/>
    <lineage>
        <taxon>Bacteria</taxon>
        <taxon>Pseudomonadati</taxon>
        <taxon>Bacteroidota</taxon>
        <taxon>Chitinophagia</taxon>
        <taxon>Chitinophagales</taxon>
        <taxon>Chitinophagaceae</taxon>
        <taxon>Filimonas</taxon>
    </lineage>
</organism>
<dbReference type="PANTHER" id="PTHR43065:SF10">
    <property type="entry name" value="PEROXIDE STRESS-ACTIVATED HISTIDINE KINASE MAK3"/>
    <property type="match status" value="1"/>
</dbReference>
<proteinExistence type="predicted"/>
<dbReference type="InterPro" id="IPR005467">
    <property type="entry name" value="His_kinase_dom"/>
</dbReference>
<feature type="domain" description="Response regulatory" evidence="11">
    <location>
        <begin position="9"/>
        <end position="125"/>
    </location>
</feature>
<dbReference type="OrthoDB" id="9806995at2"/>
<dbReference type="GO" id="GO:0000155">
    <property type="term" value="F:phosphorelay sensor kinase activity"/>
    <property type="evidence" value="ECO:0007669"/>
    <property type="project" value="InterPro"/>
</dbReference>
<dbReference type="EC" id="2.7.13.3" evidence="2"/>
<dbReference type="GO" id="GO:0006355">
    <property type="term" value="P:regulation of DNA-templated transcription"/>
    <property type="evidence" value="ECO:0007669"/>
    <property type="project" value="InterPro"/>
</dbReference>
<dbReference type="InterPro" id="IPR036890">
    <property type="entry name" value="HATPase_C_sf"/>
</dbReference>
<dbReference type="PROSITE" id="PS50112">
    <property type="entry name" value="PAS"/>
    <property type="match status" value="1"/>
</dbReference>
<keyword evidence="8" id="KW-0902">Two-component regulatory system</keyword>
<dbReference type="NCBIfam" id="TIGR00229">
    <property type="entry name" value="sensory_box"/>
    <property type="match status" value="1"/>
</dbReference>
<dbReference type="EMBL" id="FTOR01000006">
    <property type="protein sequence ID" value="SIT24457.1"/>
    <property type="molecule type" value="Genomic_DNA"/>
</dbReference>
<dbReference type="Gene3D" id="3.40.50.2300">
    <property type="match status" value="1"/>
</dbReference>
<evidence type="ECO:0000259" key="10">
    <source>
        <dbReference type="PROSITE" id="PS50109"/>
    </source>
</evidence>
<feature type="domain" description="PAS" evidence="12">
    <location>
        <begin position="138"/>
        <end position="179"/>
    </location>
</feature>
<evidence type="ECO:0000256" key="9">
    <source>
        <dbReference type="PROSITE-ProRule" id="PRU00169"/>
    </source>
</evidence>
<keyword evidence="14" id="KW-1185">Reference proteome</keyword>
<dbReference type="SMART" id="SM00388">
    <property type="entry name" value="HisKA"/>
    <property type="match status" value="1"/>
</dbReference>
<dbReference type="PROSITE" id="PS50110">
    <property type="entry name" value="RESPONSE_REGULATORY"/>
    <property type="match status" value="1"/>
</dbReference>
<keyword evidence="4" id="KW-0808">Transferase</keyword>
<gene>
    <name evidence="13" type="ORF">SAMN05421788_106127</name>
</gene>
<dbReference type="Gene3D" id="3.30.565.10">
    <property type="entry name" value="Histidine kinase-like ATPase, C-terminal domain"/>
    <property type="match status" value="1"/>
</dbReference>
<dbReference type="InterPro" id="IPR035965">
    <property type="entry name" value="PAS-like_dom_sf"/>
</dbReference>
<feature type="domain" description="Histidine kinase" evidence="10">
    <location>
        <begin position="273"/>
        <end position="480"/>
    </location>
</feature>
<dbReference type="InterPro" id="IPR003661">
    <property type="entry name" value="HisK_dim/P_dom"/>
</dbReference>
<dbReference type="Proteomes" id="UP000186917">
    <property type="component" value="Unassembled WGS sequence"/>
</dbReference>
<evidence type="ECO:0000313" key="13">
    <source>
        <dbReference type="EMBL" id="SIT24457.1"/>
    </source>
</evidence>
<dbReference type="Pfam" id="PF00072">
    <property type="entry name" value="Response_reg"/>
    <property type="match status" value="1"/>
</dbReference>
<dbReference type="InterPro" id="IPR000014">
    <property type="entry name" value="PAS"/>
</dbReference>
<keyword evidence="3 9" id="KW-0597">Phosphoprotein</keyword>
<dbReference type="PANTHER" id="PTHR43065">
    <property type="entry name" value="SENSOR HISTIDINE KINASE"/>
    <property type="match status" value="1"/>
</dbReference>
<evidence type="ECO:0000256" key="7">
    <source>
        <dbReference type="ARBA" id="ARBA00022840"/>
    </source>
</evidence>
<dbReference type="CDD" id="cd00082">
    <property type="entry name" value="HisKA"/>
    <property type="match status" value="1"/>
</dbReference>
<evidence type="ECO:0000256" key="1">
    <source>
        <dbReference type="ARBA" id="ARBA00000085"/>
    </source>
</evidence>
<evidence type="ECO:0000259" key="12">
    <source>
        <dbReference type="PROSITE" id="PS50112"/>
    </source>
</evidence>
<dbReference type="InterPro" id="IPR013767">
    <property type="entry name" value="PAS_fold"/>
</dbReference>
<name>A0A173MF47_9BACT</name>
<protein>
    <recommendedName>
        <fullName evidence="2">histidine kinase</fullName>
        <ecNumber evidence="2">2.7.13.3</ecNumber>
    </recommendedName>
</protein>
<dbReference type="InterPro" id="IPR036097">
    <property type="entry name" value="HisK_dim/P_sf"/>
</dbReference>
<dbReference type="Gene3D" id="3.30.450.20">
    <property type="entry name" value="PAS domain"/>
    <property type="match status" value="1"/>
</dbReference>
<dbReference type="InterPro" id="IPR001789">
    <property type="entry name" value="Sig_transdc_resp-reg_receiver"/>
</dbReference>
<dbReference type="InterPro" id="IPR003594">
    <property type="entry name" value="HATPase_dom"/>
</dbReference>
<dbReference type="CDD" id="cd00156">
    <property type="entry name" value="REC"/>
    <property type="match status" value="1"/>
</dbReference>
<dbReference type="SUPFAM" id="SSF55874">
    <property type="entry name" value="ATPase domain of HSP90 chaperone/DNA topoisomerase II/histidine kinase"/>
    <property type="match status" value="1"/>
</dbReference>
<dbReference type="RefSeq" id="WP_076380340.1">
    <property type="nucleotide sequence ID" value="NZ_AP017422.1"/>
</dbReference>
<dbReference type="SMART" id="SM00448">
    <property type="entry name" value="REC"/>
    <property type="match status" value="1"/>
</dbReference>
<dbReference type="Gene3D" id="1.10.287.130">
    <property type="match status" value="1"/>
</dbReference>